<dbReference type="RefSeq" id="WP_317228157.1">
    <property type="nucleotide sequence ID" value="NZ_JAWJEJ010000002.1"/>
</dbReference>
<evidence type="ECO:0000256" key="1">
    <source>
        <dbReference type="ARBA" id="ARBA00022679"/>
    </source>
</evidence>
<keyword evidence="1 4" id="KW-0808">Transferase</keyword>
<sequence length="168" mass="18745">MIDYRHATPADLPAIDALFRESFVATFGHLYSAENLAAFLGKFTPEAWTHEYAKPGNLFRLAEDGDGLVGYCAIGQVTLPIEPGPPAIELHQLYLAERGKGSGAAQSLMTWALETARTQDFARIVLSVFVDNHRAKRFYERYGFVDRGPYTFMVGDHADEDRLMSLTL</sequence>
<dbReference type="Gene3D" id="3.40.630.30">
    <property type="match status" value="1"/>
</dbReference>
<dbReference type="PROSITE" id="PS51186">
    <property type="entry name" value="GNAT"/>
    <property type="match status" value="1"/>
</dbReference>
<reference evidence="4 5" key="1">
    <citation type="submission" date="2023-10" db="EMBL/GenBank/DDBJ databases">
        <title>Sphingomonas sp. HF-S4 16S ribosomal RNA gene Genome sequencing and assembly.</title>
        <authorList>
            <person name="Lee H."/>
        </authorList>
    </citation>
    <scope>NUCLEOTIDE SEQUENCE [LARGE SCALE GENOMIC DNA]</scope>
    <source>
        <strain evidence="4 5">HF-S4</strain>
    </source>
</reference>
<evidence type="ECO:0000259" key="3">
    <source>
        <dbReference type="PROSITE" id="PS51186"/>
    </source>
</evidence>
<dbReference type="PANTHER" id="PTHR43877:SF2">
    <property type="entry name" value="AMINOALKYLPHOSPHONATE N-ACETYLTRANSFERASE-RELATED"/>
    <property type="match status" value="1"/>
</dbReference>
<dbReference type="EMBL" id="JAWJEJ010000002">
    <property type="protein sequence ID" value="MDV3458996.1"/>
    <property type="molecule type" value="Genomic_DNA"/>
</dbReference>
<comment type="caution">
    <text evidence="4">The sequence shown here is derived from an EMBL/GenBank/DDBJ whole genome shotgun (WGS) entry which is preliminary data.</text>
</comment>
<evidence type="ECO:0000313" key="5">
    <source>
        <dbReference type="Proteomes" id="UP001273531"/>
    </source>
</evidence>
<dbReference type="Pfam" id="PF00583">
    <property type="entry name" value="Acetyltransf_1"/>
    <property type="match status" value="1"/>
</dbReference>
<gene>
    <name evidence="4" type="ORF">RZN05_18505</name>
</gene>
<dbReference type="InterPro" id="IPR016181">
    <property type="entry name" value="Acyl_CoA_acyltransferase"/>
</dbReference>
<feature type="domain" description="N-acetyltransferase" evidence="3">
    <location>
        <begin position="2"/>
        <end position="168"/>
    </location>
</feature>
<keyword evidence="2 4" id="KW-0012">Acyltransferase</keyword>
<accession>A0ABU3YC96</accession>
<dbReference type="CDD" id="cd04301">
    <property type="entry name" value="NAT_SF"/>
    <property type="match status" value="1"/>
</dbReference>
<organism evidence="4 5">
    <name type="scientific">Sphingomonas agrestis</name>
    <dbReference type="NCBI Taxonomy" id="3080540"/>
    <lineage>
        <taxon>Bacteria</taxon>
        <taxon>Pseudomonadati</taxon>
        <taxon>Pseudomonadota</taxon>
        <taxon>Alphaproteobacteria</taxon>
        <taxon>Sphingomonadales</taxon>
        <taxon>Sphingomonadaceae</taxon>
        <taxon>Sphingomonas</taxon>
    </lineage>
</organism>
<proteinExistence type="predicted"/>
<dbReference type="EC" id="2.3.1.-" evidence="4"/>
<dbReference type="GO" id="GO:0016746">
    <property type="term" value="F:acyltransferase activity"/>
    <property type="evidence" value="ECO:0007669"/>
    <property type="project" value="UniProtKB-KW"/>
</dbReference>
<name>A0ABU3YC96_9SPHN</name>
<dbReference type="Proteomes" id="UP001273531">
    <property type="component" value="Unassembled WGS sequence"/>
</dbReference>
<dbReference type="PANTHER" id="PTHR43877">
    <property type="entry name" value="AMINOALKYLPHOSPHONATE N-ACETYLTRANSFERASE-RELATED-RELATED"/>
    <property type="match status" value="1"/>
</dbReference>
<protein>
    <submittedName>
        <fullName evidence="4">GNAT family N-acetyltransferase</fullName>
        <ecNumber evidence="4">2.3.1.-</ecNumber>
    </submittedName>
</protein>
<evidence type="ECO:0000256" key="2">
    <source>
        <dbReference type="ARBA" id="ARBA00023315"/>
    </source>
</evidence>
<dbReference type="SUPFAM" id="SSF55729">
    <property type="entry name" value="Acyl-CoA N-acyltransferases (Nat)"/>
    <property type="match status" value="1"/>
</dbReference>
<dbReference type="InterPro" id="IPR050832">
    <property type="entry name" value="Bact_Acetyltransf"/>
</dbReference>
<keyword evidence="5" id="KW-1185">Reference proteome</keyword>
<dbReference type="InterPro" id="IPR000182">
    <property type="entry name" value="GNAT_dom"/>
</dbReference>
<evidence type="ECO:0000313" key="4">
    <source>
        <dbReference type="EMBL" id="MDV3458996.1"/>
    </source>
</evidence>